<proteinExistence type="predicted"/>
<accession>A0A0E9XCJ6</accession>
<reference evidence="2" key="1">
    <citation type="submission" date="2014-11" db="EMBL/GenBank/DDBJ databases">
        <authorList>
            <person name="Amaro Gonzalez C."/>
        </authorList>
    </citation>
    <scope>NUCLEOTIDE SEQUENCE</scope>
</reference>
<feature type="compositionally biased region" description="Basic and acidic residues" evidence="1">
    <location>
        <begin position="14"/>
        <end position="23"/>
    </location>
</feature>
<feature type="region of interest" description="Disordered" evidence="1">
    <location>
        <begin position="71"/>
        <end position="92"/>
    </location>
</feature>
<reference evidence="2" key="2">
    <citation type="journal article" date="2015" name="Fish Shellfish Immunol.">
        <title>Early steps in the European eel (Anguilla anguilla)-Vibrio vulnificus interaction in the gills: Role of the RtxA13 toxin.</title>
        <authorList>
            <person name="Callol A."/>
            <person name="Pajuelo D."/>
            <person name="Ebbesson L."/>
            <person name="Teles M."/>
            <person name="MacKenzie S."/>
            <person name="Amaro C."/>
        </authorList>
    </citation>
    <scope>NUCLEOTIDE SEQUENCE</scope>
</reference>
<name>A0A0E9XCJ6_ANGAN</name>
<sequence>MYSLRHAAVLGEEAAGKHSETSEGRPPLQHPNYASSRNKNVPRCYCSYKTIALNELTSASPLAWKCTFNAPRPNCGTASESRKDLASSALAR</sequence>
<protein>
    <submittedName>
        <fullName evidence="2">Uncharacterized protein</fullName>
    </submittedName>
</protein>
<organism evidence="2">
    <name type="scientific">Anguilla anguilla</name>
    <name type="common">European freshwater eel</name>
    <name type="synonym">Muraena anguilla</name>
    <dbReference type="NCBI Taxonomy" id="7936"/>
    <lineage>
        <taxon>Eukaryota</taxon>
        <taxon>Metazoa</taxon>
        <taxon>Chordata</taxon>
        <taxon>Craniata</taxon>
        <taxon>Vertebrata</taxon>
        <taxon>Euteleostomi</taxon>
        <taxon>Actinopterygii</taxon>
        <taxon>Neopterygii</taxon>
        <taxon>Teleostei</taxon>
        <taxon>Anguilliformes</taxon>
        <taxon>Anguillidae</taxon>
        <taxon>Anguilla</taxon>
    </lineage>
</organism>
<dbReference type="AlphaFoldDB" id="A0A0E9XCJ6"/>
<evidence type="ECO:0000313" key="2">
    <source>
        <dbReference type="EMBL" id="JAH99393.1"/>
    </source>
</evidence>
<dbReference type="EMBL" id="GBXM01009184">
    <property type="protein sequence ID" value="JAH99393.1"/>
    <property type="molecule type" value="Transcribed_RNA"/>
</dbReference>
<evidence type="ECO:0000256" key="1">
    <source>
        <dbReference type="SAM" id="MobiDB-lite"/>
    </source>
</evidence>
<feature type="region of interest" description="Disordered" evidence="1">
    <location>
        <begin position="11"/>
        <end position="40"/>
    </location>
</feature>